<protein>
    <submittedName>
        <fullName evidence="1">5318_t:CDS:1</fullName>
    </submittedName>
</protein>
<reference evidence="1" key="1">
    <citation type="submission" date="2021-06" db="EMBL/GenBank/DDBJ databases">
        <authorList>
            <person name="Kallberg Y."/>
            <person name="Tangrot J."/>
            <person name="Rosling A."/>
        </authorList>
    </citation>
    <scope>NUCLEOTIDE SEQUENCE</scope>
    <source>
        <strain evidence="1">MA461A</strain>
    </source>
</reference>
<gene>
    <name evidence="1" type="ORF">RPERSI_LOCUS31435</name>
</gene>
<comment type="caution">
    <text evidence="1">The sequence shown here is derived from an EMBL/GenBank/DDBJ whole genome shotgun (WGS) entry which is preliminary data.</text>
</comment>
<keyword evidence="2" id="KW-1185">Reference proteome</keyword>
<evidence type="ECO:0000313" key="2">
    <source>
        <dbReference type="Proteomes" id="UP000789920"/>
    </source>
</evidence>
<organism evidence="1 2">
    <name type="scientific">Racocetra persica</name>
    <dbReference type="NCBI Taxonomy" id="160502"/>
    <lineage>
        <taxon>Eukaryota</taxon>
        <taxon>Fungi</taxon>
        <taxon>Fungi incertae sedis</taxon>
        <taxon>Mucoromycota</taxon>
        <taxon>Glomeromycotina</taxon>
        <taxon>Glomeromycetes</taxon>
        <taxon>Diversisporales</taxon>
        <taxon>Gigasporaceae</taxon>
        <taxon>Racocetra</taxon>
    </lineage>
</organism>
<feature type="non-terminal residue" evidence="1">
    <location>
        <position position="1"/>
    </location>
</feature>
<dbReference type="EMBL" id="CAJVQC010126804">
    <property type="protein sequence ID" value="CAG8840452.1"/>
    <property type="molecule type" value="Genomic_DNA"/>
</dbReference>
<sequence length="69" mass="7821">CCITLLDCLDNVNIVLMIRHHFIICGCSNLMLISSYTGAIFRWFVFASMAFQLLIGIISDIFAIFLNCQ</sequence>
<proteinExistence type="predicted"/>
<evidence type="ECO:0000313" key="1">
    <source>
        <dbReference type="EMBL" id="CAG8840452.1"/>
    </source>
</evidence>
<accession>A0ACA9SHX9</accession>
<name>A0ACA9SHX9_9GLOM</name>
<dbReference type="Proteomes" id="UP000789920">
    <property type="component" value="Unassembled WGS sequence"/>
</dbReference>